<feature type="domain" description="Pyrroline-5-carboxylate reductase catalytic N-terminal" evidence="2">
    <location>
        <begin position="5"/>
        <end position="106"/>
    </location>
</feature>
<dbReference type="GO" id="GO:0050661">
    <property type="term" value="F:NADP binding"/>
    <property type="evidence" value="ECO:0007669"/>
    <property type="project" value="InterPro"/>
</dbReference>
<dbReference type="InterPro" id="IPR028939">
    <property type="entry name" value="P5C_Rdtase_cat_N"/>
</dbReference>
<dbReference type="NCBIfam" id="TIGR01915">
    <property type="entry name" value="npdG"/>
    <property type="match status" value="1"/>
</dbReference>
<accession>A0A4R2GLG1</accession>
<comment type="caution">
    <text evidence="3">The sequence shown here is derived from an EMBL/GenBank/DDBJ whole genome shotgun (WGS) entry which is preliminary data.</text>
</comment>
<name>A0A4R2GLG1_9HYPH</name>
<dbReference type="SUPFAM" id="SSF51735">
    <property type="entry name" value="NAD(P)-binding Rossmann-fold domains"/>
    <property type="match status" value="1"/>
</dbReference>
<dbReference type="GO" id="GO:0005886">
    <property type="term" value="C:plasma membrane"/>
    <property type="evidence" value="ECO:0007669"/>
    <property type="project" value="TreeGrafter"/>
</dbReference>
<dbReference type="EMBL" id="SLWL01000017">
    <property type="protein sequence ID" value="TCO09479.1"/>
    <property type="molecule type" value="Genomic_DNA"/>
</dbReference>
<reference evidence="3 4" key="1">
    <citation type="submission" date="2019-03" db="EMBL/GenBank/DDBJ databases">
        <title>Genomic Encyclopedia of Type Strains, Phase IV (KMG-IV): sequencing the most valuable type-strain genomes for metagenomic binning, comparative biology and taxonomic classification.</title>
        <authorList>
            <person name="Goeker M."/>
        </authorList>
    </citation>
    <scope>NUCLEOTIDE SEQUENCE [LARGE SCALE GENOMIC DNA]</scope>
    <source>
        <strain evidence="3 4">DSM 22958</strain>
    </source>
</reference>
<dbReference type="OrthoDB" id="5738121at2"/>
<dbReference type="GO" id="GO:0006740">
    <property type="term" value="P:NADPH regeneration"/>
    <property type="evidence" value="ECO:0007669"/>
    <property type="project" value="InterPro"/>
</dbReference>
<evidence type="ECO:0000259" key="2">
    <source>
        <dbReference type="Pfam" id="PF03807"/>
    </source>
</evidence>
<dbReference type="RefSeq" id="WP_132010152.1">
    <property type="nucleotide sequence ID" value="NZ_JBHUNN010000002.1"/>
</dbReference>
<dbReference type="InterPro" id="IPR010185">
    <property type="entry name" value="NpdG"/>
</dbReference>
<dbReference type="GO" id="GO:0070967">
    <property type="term" value="F:coenzyme F420 binding"/>
    <property type="evidence" value="ECO:0007669"/>
    <property type="project" value="InterPro"/>
</dbReference>
<dbReference type="GO" id="GO:0052851">
    <property type="term" value="F:ferric-chelate reductase (NADPH) activity"/>
    <property type="evidence" value="ECO:0007669"/>
    <property type="project" value="TreeGrafter"/>
</dbReference>
<dbReference type="PANTHER" id="PTHR14239:SF0">
    <property type="entry name" value="F420-DEPENDENT NADP REDUCTASE"/>
    <property type="match status" value="1"/>
</dbReference>
<dbReference type="InterPro" id="IPR036291">
    <property type="entry name" value="NAD(P)-bd_dom_sf"/>
</dbReference>
<organism evidence="3 4">
    <name type="scientific">Camelimonas lactis</name>
    <dbReference type="NCBI Taxonomy" id="659006"/>
    <lineage>
        <taxon>Bacteria</taxon>
        <taxon>Pseudomonadati</taxon>
        <taxon>Pseudomonadota</taxon>
        <taxon>Alphaproteobacteria</taxon>
        <taxon>Hyphomicrobiales</taxon>
        <taxon>Chelatococcaceae</taxon>
        <taxon>Camelimonas</taxon>
    </lineage>
</organism>
<dbReference type="GO" id="GO:0015677">
    <property type="term" value="P:copper ion import"/>
    <property type="evidence" value="ECO:0007669"/>
    <property type="project" value="TreeGrafter"/>
</dbReference>
<sequence length="221" mass="22594">MNRTYAILGGTGALGFGLALRLARSGGRVVIGSRSQEKAEEAAVRARAILAEGGAATIDIQAAENGAAAAQADLVFVTVPYAQQKTLLSEVSGRLQGKIVIDATVPLAPPRVGVVQLPEGGSAAVAAQAMLGGGVRLVSAFQNVAADKLQSLEPLDCDVLVTGDDRAACLEVVALIERLGLTGYYAGPLANSAATEALTSLLIQINRQFRCQAGVRITGVT</sequence>
<dbReference type="GO" id="GO:0008823">
    <property type="term" value="F:cupric reductase (NADH) activity"/>
    <property type="evidence" value="ECO:0007669"/>
    <property type="project" value="TreeGrafter"/>
</dbReference>
<dbReference type="Pfam" id="PF03807">
    <property type="entry name" value="F420_oxidored"/>
    <property type="match status" value="1"/>
</dbReference>
<evidence type="ECO:0000313" key="3">
    <source>
        <dbReference type="EMBL" id="TCO09479.1"/>
    </source>
</evidence>
<proteinExistence type="predicted"/>
<keyword evidence="1" id="KW-0560">Oxidoreductase</keyword>
<protein>
    <recommendedName>
        <fullName evidence="2">Pyrroline-5-carboxylate reductase catalytic N-terminal domain-containing protein</fullName>
    </recommendedName>
</protein>
<gene>
    <name evidence="3" type="ORF">EV666_1172</name>
</gene>
<dbReference type="Gene3D" id="3.40.50.720">
    <property type="entry name" value="NAD(P)-binding Rossmann-like Domain"/>
    <property type="match status" value="1"/>
</dbReference>
<dbReference type="AlphaFoldDB" id="A0A4R2GLG1"/>
<dbReference type="Proteomes" id="UP000294881">
    <property type="component" value="Unassembled WGS sequence"/>
</dbReference>
<evidence type="ECO:0000256" key="1">
    <source>
        <dbReference type="ARBA" id="ARBA00023002"/>
    </source>
</evidence>
<dbReference type="InterPro" id="IPR051267">
    <property type="entry name" value="STEAP_metalloreductase"/>
</dbReference>
<dbReference type="PANTHER" id="PTHR14239">
    <property type="entry name" value="DUDULIN-RELATED"/>
    <property type="match status" value="1"/>
</dbReference>
<evidence type="ECO:0000313" key="4">
    <source>
        <dbReference type="Proteomes" id="UP000294881"/>
    </source>
</evidence>
<keyword evidence="4" id="KW-1185">Reference proteome</keyword>
<dbReference type="GO" id="GO:0016651">
    <property type="term" value="F:oxidoreductase activity, acting on NAD(P)H"/>
    <property type="evidence" value="ECO:0007669"/>
    <property type="project" value="InterPro"/>
</dbReference>